<keyword evidence="2 9" id="KW-0808">Transferase</keyword>
<dbReference type="CDD" id="cd01998">
    <property type="entry name" value="MnmA_TRMU-like"/>
    <property type="match status" value="1"/>
</dbReference>
<dbReference type="Proteomes" id="UP001165498">
    <property type="component" value="Unassembled WGS sequence"/>
</dbReference>
<dbReference type="Pfam" id="PF20258">
    <property type="entry name" value="tRNA_Me_trans_C"/>
    <property type="match status" value="1"/>
</dbReference>
<dbReference type="InterPro" id="IPR004506">
    <property type="entry name" value="MnmA-like"/>
</dbReference>
<evidence type="ECO:0000256" key="1">
    <source>
        <dbReference type="ARBA" id="ARBA00022555"/>
    </source>
</evidence>
<feature type="binding site" evidence="9">
    <location>
        <begin position="3"/>
        <end position="10"/>
    </location>
    <ligand>
        <name>ATP</name>
        <dbReference type="ChEBI" id="CHEBI:30616"/>
    </ligand>
</feature>
<name>A0ABT1QVH6_9GAMM</name>
<feature type="binding site" evidence="9">
    <location>
        <position position="118"/>
    </location>
    <ligand>
        <name>ATP</name>
        <dbReference type="ChEBI" id="CHEBI:30616"/>
    </ligand>
</feature>
<reference evidence="12" key="1">
    <citation type="submission" date="2022-07" db="EMBL/GenBank/DDBJ databases">
        <title>Tahibacter sp., a new gammaproteobacterium isolated from the silt sample collected at pig farm.</title>
        <authorList>
            <person name="Chen H."/>
        </authorList>
    </citation>
    <scope>NUCLEOTIDE SEQUENCE</scope>
    <source>
        <strain evidence="12">P2K</strain>
    </source>
</reference>
<dbReference type="Gene3D" id="2.40.30.10">
    <property type="entry name" value="Translation factors"/>
    <property type="match status" value="1"/>
</dbReference>
<dbReference type="Pfam" id="PF20259">
    <property type="entry name" value="tRNA_Me_trans_M"/>
    <property type="match status" value="1"/>
</dbReference>
<keyword evidence="6 9" id="KW-0694">RNA-binding</keyword>
<dbReference type="PANTHER" id="PTHR11933:SF5">
    <property type="entry name" value="MITOCHONDRIAL TRNA-SPECIFIC 2-THIOURIDYLASE 1"/>
    <property type="match status" value="1"/>
</dbReference>
<dbReference type="Gene3D" id="2.30.30.280">
    <property type="entry name" value="Adenine nucleotide alpha hydrolases-like domains"/>
    <property type="match status" value="1"/>
</dbReference>
<feature type="region of interest" description="Interaction with target base in tRNA" evidence="9">
    <location>
        <begin position="89"/>
        <end position="91"/>
    </location>
</feature>
<dbReference type="EMBL" id="JANFQO010000015">
    <property type="protein sequence ID" value="MCQ4166289.1"/>
    <property type="molecule type" value="Genomic_DNA"/>
</dbReference>
<dbReference type="InterPro" id="IPR023382">
    <property type="entry name" value="MnmA-like_central_sf"/>
</dbReference>
<comment type="similarity">
    <text evidence="9">Belongs to the MnmA/TRMU family.</text>
</comment>
<comment type="caution">
    <text evidence="12">The sequence shown here is derived from an EMBL/GenBank/DDBJ whole genome shotgun (WGS) entry which is preliminary data.</text>
</comment>
<evidence type="ECO:0000256" key="3">
    <source>
        <dbReference type="ARBA" id="ARBA00022694"/>
    </source>
</evidence>
<evidence type="ECO:0000259" key="11">
    <source>
        <dbReference type="Pfam" id="PF20259"/>
    </source>
</evidence>
<feature type="binding site" evidence="9">
    <location>
        <position position="29"/>
    </location>
    <ligand>
        <name>ATP</name>
        <dbReference type="ChEBI" id="CHEBI:30616"/>
    </ligand>
</feature>
<feature type="active site" description="Cysteine persulfide intermediate" evidence="9">
    <location>
        <position position="190"/>
    </location>
</feature>
<feature type="site" description="Interaction with tRNA" evidence="9">
    <location>
        <position position="119"/>
    </location>
</feature>
<comment type="catalytic activity">
    <reaction evidence="8 9">
        <text>S-sulfanyl-L-cysteinyl-[protein] + uridine(34) in tRNA + AH2 + ATP = 2-thiouridine(34) in tRNA + L-cysteinyl-[protein] + A + AMP + diphosphate + H(+)</text>
        <dbReference type="Rhea" id="RHEA:47032"/>
        <dbReference type="Rhea" id="RHEA-COMP:10131"/>
        <dbReference type="Rhea" id="RHEA-COMP:11726"/>
        <dbReference type="Rhea" id="RHEA-COMP:11727"/>
        <dbReference type="Rhea" id="RHEA-COMP:11728"/>
        <dbReference type="ChEBI" id="CHEBI:13193"/>
        <dbReference type="ChEBI" id="CHEBI:15378"/>
        <dbReference type="ChEBI" id="CHEBI:17499"/>
        <dbReference type="ChEBI" id="CHEBI:29950"/>
        <dbReference type="ChEBI" id="CHEBI:30616"/>
        <dbReference type="ChEBI" id="CHEBI:33019"/>
        <dbReference type="ChEBI" id="CHEBI:61963"/>
        <dbReference type="ChEBI" id="CHEBI:65315"/>
        <dbReference type="ChEBI" id="CHEBI:87170"/>
        <dbReference type="ChEBI" id="CHEBI:456215"/>
        <dbReference type="EC" id="2.8.1.13"/>
    </reaction>
</comment>
<dbReference type="InterPro" id="IPR014729">
    <property type="entry name" value="Rossmann-like_a/b/a_fold"/>
</dbReference>
<keyword evidence="1 9" id="KW-0820">tRNA-binding</keyword>
<protein>
    <recommendedName>
        <fullName evidence="9">tRNA-specific 2-thiouridylase MnmA</fullName>
        <ecNumber evidence="9">2.8.1.13</ecNumber>
    </recommendedName>
</protein>
<evidence type="ECO:0000256" key="7">
    <source>
        <dbReference type="ARBA" id="ARBA00023157"/>
    </source>
</evidence>
<feature type="domain" description="tRNA-specific 2-thiouridylase MnmA-like central" evidence="11">
    <location>
        <begin position="199"/>
        <end position="266"/>
    </location>
</feature>
<feature type="active site" description="Nucleophile" evidence="9">
    <location>
        <position position="94"/>
    </location>
</feature>
<evidence type="ECO:0000256" key="4">
    <source>
        <dbReference type="ARBA" id="ARBA00022741"/>
    </source>
</evidence>
<dbReference type="GO" id="GO:0103016">
    <property type="term" value="F:tRNA-uridine 2-sulfurtransferase activity"/>
    <property type="evidence" value="ECO:0007669"/>
    <property type="project" value="UniProtKB-EC"/>
</dbReference>
<keyword evidence="13" id="KW-1185">Reference proteome</keyword>
<evidence type="ECO:0000313" key="13">
    <source>
        <dbReference type="Proteomes" id="UP001165498"/>
    </source>
</evidence>
<dbReference type="RefSeq" id="WP_255915494.1">
    <property type="nucleotide sequence ID" value="NZ_JANFQO010000015.1"/>
</dbReference>
<keyword evidence="4 9" id="KW-0547">Nucleotide-binding</keyword>
<dbReference type="InterPro" id="IPR046884">
    <property type="entry name" value="MnmA-like_central"/>
</dbReference>
<evidence type="ECO:0000256" key="2">
    <source>
        <dbReference type="ARBA" id="ARBA00022679"/>
    </source>
</evidence>
<keyword evidence="7" id="KW-1015">Disulfide bond</keyword>
<proteinExistence type="inferred from homology"/>
<dbReference type="HAMAP" id="MF_00144">
    <property type="entry name" value="tRNA_thiouridyl_MnmA"/>
    <property type="match status" value="1"/>
</dbReference>
<evidence type="ECO:0000256" key="6">
    <source>
        <dbReference type="ARBA" id="ARBA00022884"/>
    </source>
</evidence>
<evidence type="ECO:0000256" key="5">
    <source>
        <dbReference type="ARBA" id="ARBA00022840"/>
    </source>
</evidence>
<feature type="site" description="Interaction with tRNA" evidence="9">
    <location>
        <position position="334"/>
    </location>
</feature>
<dbReference type="PANTHER" id="PTHR11933">
    <property type="entry name" value="TRNA 5-METHYLAMINOMETHYL-2-THIOURIDYLATE -METHYLTRANSFERASE"/>
    <property type="match status" value="1"/>
</dbReference>
<feature type="region of interest" description="Interaction with tRNA" evidence="9">
    <location>
        <begin position="140"/>
        <end position="142"/>
    </location>
</feature>
<keyword evidence="3 9" id="KW-0819">tRNA processing</keyword>
<dbReference type="EC" id="2.8.1.13" evidence="9"/>
<organism evidence="12 13">
    <name type="scientific">Tahibacter harae</name>
    <dbReference type="NCBI Taxonomy" id="2963937"/>
    <lineage>
        <taxon>Bacteria</taxon>
        <taxon>Pseudomonadati</taxon>
        <taxon>Pseudomonadota</taxon>
        <taxon>Gammaproteobacteria</taxon>
        <taxon>Lysobacterales</taxon>
        <taxon>Rhodanobacteraceae</taxon>
        <taxon>Tahibacter</taxon>
    </lineage>
</organism>
<evidence type="ECO:0000313" key="12">
    <source>
        <dbReference type="EMBL" id="MCQ4166289.1"/>
    </source>
</evidence>
<keyword evidence="5 9" id="KW-0067">ATP-binding</keyword>
<comment type="caution">
    <text evidence="9">Lacks conserved residue(s) required for the propagation of feature annotation.</text>
</comment>
<sequence length="363" mass="40192">MVGVSGGVDSSVAALLLKRQGRNVAGLFMKNWEDDGRLGECDADRDRLDALRVCAALDLPFHARNFSGEYWDQVFTHFLAEYRAGRTPNPDVLCNREIKFRTFLDHARELGADKIATGHYARVDCLDGRYRLLRGRDENKDQSYFLYTLGQQQLAATEFPVGELPKPQVRELAREAGLATHDKKDSTGICFIGERDFREFLSQYIPAQAGEIRTPQGAVLGTHQGTMYYTLGQRQGLGIGGRRDADGQPWYVVGKDVEQRHLYVAQGNSNHWLDSRSLRASDASWTAGAPPADGLRCSAKTRYRQPDQACRLEFRGDGLMVYFDAPQRAVTPGQSIVFYTGEECLGGAVIAATDAPYGGLAQG</sequence>
<comment type="function">
    <text evidence="9">Catalyzes the 2-thiolation of uridine at the wobble position (U34) of tRNA, leading to the formation of s(2)U34.</text>
</comment>
<feature type="domain" description="tRNA-specific 2-thiouridylase MnmA-like C-terminal" evidence="10">
    <location>
        <begin position="275"/>
        <end position="350"/>
    </location>
</feature>
<accession>A0ABT1QVH6</accession>
<dbReference type="NCBIfam" id="TIGR00420">
    <property type="entry name" value="trmU"/>
    <property type="match status" value="1"/>
</dbReference>
<dbReference type="SUPFAM" id="SSF52402">
    <property type="entry name" value="Adenine nucleotide alpha hydrolases-like"/>
    <property type="match status" value="1"/>
</dbReference>
<evidence type="ECO:0000256" key="9">
    <source>
        <dbReference type="HAMAP-Rule" id="MF_00144"/>
    </source>
</evidence>
<evidence type="ECO:0000256" key="8">
    <source>
        <dbReference type="ARBA" id="ARBA00051542"/>
    </source>
</evidence>
<evidence type="ECO:0000259" key="10">
    <source>
        <dbReference type="Pfam" id="PF20258"/>
    </source>
</evidence>
<comment type="subcellular location">
    <subcellularLocation>
        <location evidence="9">Cytoplasm</location>
    </subcellularLocation>
</comment>
<dbReference type="Gene3D" id="3.40.50.620">
    <property type="entry name" value="HUPs"/>
    <property type="match status" value="1"/>
</dbReference>
<dbReference type="Pfam" id="PF03054">
    <property type="entry name" value="tRNA_Me_trans"/>
    <property type="match status" value="1"/>
</dbReference>
<gene>
    <name evidence="9 12" type="primary">mnmA</name>
    <name evidence="12" type="ORF">NM961_16345</name>
</gene>
<dbReference type="InterPro" id="IPR046885">
    <property type="entry name" value="MnmA-like_C"/>
</dbReference>
<keyword evidence="9" id="KW-0963">Cytoplasm</keyword>
<feature type="region of interest" description="Interaction with tRNA" evidence="9">
    <location>
        <begin position="302"/>
        <end position="303"/>
    </location>
</feature>
<dbReference type="NCBIfam" id="NF001138">
    <property type="entry name" value="PRK00143.1"/>
    <property type="match status" value="1"/>
</dbReference>